<dbReference type="Proteomes" id="UP000318704">
    <property type="component" value="Chromosome"/>
</dbReference>
<dbReference type="KEGG" id="gaw:V144x_57270"/>
<proteinExistence type="predicted"/>
<dbReference type="EMBL" id="CP037920">
    <property type="protein sequence ID" value="QDU00214.1"/>
    <property type="molecule type" value="Genomic_DNA"/>
</dbReference>
<protein>
    <submittedName>
        <fullName evidence="1">Uncharacterized protein</fullName>
    </submittedName>
</protein>
<sequence>MSGKKKTASTGLLHLYSRALKVGDDYMNNEHLGMNGLALRLTGDSRKRHVLTQFFNEYAVDGNWRERMEQGMPVFLNGWSSNRLTDWCELIIRRCSSRGNIDLVDPIDINGKTEESRRLLKHTAQIEQLLDESKFPQPTGFHYLEDFVTSDEMFALAAKLPGQSQWKTVAARNIRQTLVAIAHHIDATEIVDGKRRFLASGAVSCTVFKQVGEWVSRLYDAGMPVAKLDNSPEGAISTRQIRGLAGYINMHVGLFLSDTHRMRSGLVELLEVSLMAHDIDEGHWYNVLNFIETLNEIKHPLAEEFAKLVFDAAKNSRGVSRLHLGYELDLKKSHLPFICETWGRVYVNRFIRAYQSSKSKILPIVLILLGLSLSAIMGEMQNSTSRTSNGKLASLQINEFENFNRDNLILVKGKL</sequence>
<accession>A0A517W4P6</accession>
<reference evidence="1 2" key="1">
    <citation type="submission" date="2019-03" db="EMBL/GenBank/DDBJ databases">
        <title>Deep-cultivation of Planctomycetes and their phenomic and genomic characterization uncovers novel biology.</title>
        <authorList>
            <person name="Wiegand S."/>
            <person name="Jogler M."/>
            <person name="Boedeker C."/>
            <person name="Pinto D."/>
            <person name="Vollmers J."/>
            <person name="Rivas-Marin E."/>
            <person name="Kohn T."/>
            <person name="Peeters S.H."/>
            <person name="Heuer A."/>
            <person name="Rast P."/>
            <person name="Oberbeckmann S."/>
            <person name="Bunk B."/>
            <person name="Jeske O."/>
            <person name="Meyerdierks A."/>
            <person name="Storesund J.E."/>
            <person name="Kallscheuer N."/>
            <person name="Luecker S."/>
            <person name="Lage O.M."/>
            <person name="Pohl T."/>
            <person name="Merkel B.J."/>
            <person name="Hornburger P."/>
            <person name="Mueller R.-W."/>
            <person name="Bruemmer F."/>
            <person name="Labrenz M."/>
            <person name="Spormann A.M."/>
            <person name="Op den Camp H."/>
            <person name="Overmann J."/>
            <person name="Amann R."/>
            <person name="Jetten M.S.M."/>
            <person name="Mascher T."/>
            <person name="Medema M.H."/>
            <person name="Devos D.P."/>
            <person name="Kaster A.-K."/>
            <person name="Ovreas L."/>
            <person name="Rohde M."/>
            <person name="Galperin M.Y."/>
            <person name="Jogler C."/>
        </authorList>
    </citation>
    <scope>NUCLEOTIDE SEQUENCE [LARGE SCALE GENOMIC DNA]</scope>
    <source>
        <strain evidence="1 2">V144</strain>
    </source>
</reference>
<name>A0A517W4P6_9PLAN</name>
<dbReference type="AlphaFoldDB" id="A0A517W4P6"/>
<gene>
    <name evidence="1" type="ORF">V144x_57270</name>
</gene>
<evidence type="ECO:0000313" key="2">
    <source>
        <dbReference type="Proteomes" id="UP000318704"/>
    </source>
</evidence>
<evidence type="ECO:0000313" key="1">
    <source>
        <dbReference type="EMBL" id="QDU00214.1"/>
    </source>
</evidence>
<dbReference type="RefSeq" id="WP_144990374.1">
    <property type="nucleotide sequence ID" value="NZ_CP037920.1"/>
</dbReference>
<organism evidence="1 2">
    <name type="scientific">Gimesia aquarii</name>
    <dbReference type="NCBI Taxonomy" id="2527964"/>
    <lineage>
        <taxon>Bacteria</taxon>
        <taxon>Pseudomonadati</taxon>
        <taxon>Planctomycetota</taxon>
        <taxon>Planctomycetia</taxon>
        <taxon>Planctomycetales</taxon>
        <taxon>Planctomycetaceae</taxon>
        <taxon>Gimesia</taxon>
    </lineage>
</organism>